<organism evidence="1 2">
    <name type="scientific">Paenibacillus marchantiophytorum</name>
    <dbReference type="NCBI Taxonomy" id="1619310"/>
    <lineage>
        <taxon>Bacteria</taxon>
        <taxon>Bacillati</taxon>
        <taxon>Bacillota</taxon>
        <taxon>Bacilli</taxon>
        <taxon>Bacillales</taxon>
        <taxon>Paenibacillaceae</taxon>
        <taxon>Paenibacillus</taxon>
    </lineage>
</organism>
<evidence type="ECO:0000313" key="1">
    <source>
        <dbReference type="EMBL" id="GFZ97251.1"/>
    </source>
</evidence>
<keyword evidence="2" id="KW-1185">Reference proteome</keyword>
<gene>
    <name evidence="1" type="ORF">GCM10008018_49510</name>
</gene>
<protein>
    <submittedName>
        <fullName evidence="1">Uncharacterized protein</fullName>
    </submittedName>
</protein>
<evidence type="ECO:0000313" key="2">
    <source>
        <dbReference type="Proteomes" id="UP000615455"/>
    </source>
</evidence>
<dbReference type="Proteomes" id="UP000615455">
    <property type="component" value="Unassembled WGS sequence"/>
</dbReference>
<proteinExistence type="predicted"/>
<sequence length="76" mass="8510">MSPSGDGYGHLEDLRYFKNQQQWLVTISHEKVGKIYTIIVGAWCDRGGSELLGAVSDTNWWGARLAATPLCCRFFS</sequence>
<accession>A0ABQ1F2E7</accession>
<name>A0ABQ1F2E7_9BACL</name>
<reference evidence="2" key="1">
    <citation type="journal article" date="2019" name="Int. J. Syst. Evol. Microbiol.">
        <title>The Global Catalogue of Microorganisms (GCM) 10K type strain sequencing project: providing services to taxonomists for standard genome sequencing and annotation.</title>
        <authorList>
            <consortium name="The Broad Institute Genomics Platform"/>
            <consortium name="The Broad Institute Genome Sequencing Center for Infectious Disease"/>
            <person name="Wu L."/>
            <person name="Ma J."/>
        </authorList>
    </citation>
    <scope>NUCLEOTIDE SEQUENCE [LARGE SCALE GENOMIC DNA]</scope>
    <source>
        <strain evidence="2">CGMCC 1.15043</strain>
    </source>
</reference>
<comment type="caution">
    <text evidence="1">The sequence shown here is derived from an EMBL/GenBank/DDBJ whole genome shotgun (WGS) entry which is preliminary data.</text>
</comment>
<dbReference type="EMBL" id="BMHE01000032">
    <property type="protein sequence ID" value="GFZ97251.1"/>
    <property type="molecule type" value="Genomic_DNA"/>
</dbReference>